<reference evidence="1 2" key="1">
    <citation type="submission" date="2019-03" db="EMBL/GenBank/DDBJ databases">
        <title>The complete genome sequence of Neokomagataea sp. Jb2 NBRC113641.</title>
        <authorList>
            <person name="Chua K.-O."/>
            <person name="Chan K.-G."/>
            <person name="See-Too W.-S."/>
        </authorList>
    </citation>
    <scope>NUCLEOTIDE SEQUENCE [LARGE SCALE GENOMIC DNA]</scope>
    <source>
        <strain evidence="1 2">Jb2</strain>
    </source>
</reference>
<proteinExistence type="predicted"/>
<keyword evidence="2" id="KW-1185">Reference proteome</keyword>
<dbReference type="EMBL" id="SORZ01000002">
    <property type="protein sequence ID" value="TPW33840.1"/>
    <property type="molecule type" value="Genomic_DNA"/>
</dbReference>
<gene>
    <name evidence="1" type="ORF">E3202_04380</name>
</gene>
<protein>
    <submittedName>
        <fullName evidence="1">Uncharacterized protein</fullName>
    </submittedName>
</protein>
<name>A0A506UKK0_9PROT</name>
<dbReference type="Proteomes" id="UP000315037">
    <property type="component" value="Unassembled WGS sequence"/>
</dbReference>
<dbReference type="AlphaFoldDB" id="A0A506UKK0"/>
<organism evidence="1 2">
    <name type="scientific">Oecophyllibacter saccharovorans</name>
    <dbReference type="NCBI Taxonomy" id="2558360"/>
    <lineage>
        <taxon>Bacteria</taxon>
        <taxon>Pseudomonadati</taxon>
        <taxon>Pseudomonadota</taxon>
        <taxon>Alphaproteobacteria</taxon>
        <taxon>Acetobacterales</taxon>
        <taxon>Acetobacteraceae</taxon>
        <taxon>Oecophyllibacter</taxon>
    </lineage>
</organism>
<sequence length="309" mass="35070">MPKVQRWEELLASAQEYLCFYLRGLSTYPVCVGTAPAGLVYGSPRADAYCLGHTTEVFLKAWVNQKTRKKTSYTHDLADLLQLAEEHGLFKPLPPSTFSASFMGAPFTVTDPEAEEGDESDLFARGIRQVVQVLNIPFGHKGKFKLKYLSYSEKYAIFGGPTSFPDSYLWVARQMVVLGTLFVLRLKGRTTLQDVQDALFLRLFVELFGHRVRHLTEAQVHELAEGQPFFMKATLHLCWSGICDWDELSLGLQVLHFVAMSVHNRHIQVHSARTRILQPRTRTARNRMLPTRVHLSHTTAFTAFMPVPT</sequence>
<dbReference type="RefSeq" id="WP_165600561.1">
    <property type="nucleotide sequence ID" value="NZ_SORZ01000002.1"/>
</dbReference>
<comment type="caution">
    <text evidence="1">The sequence shown here is derived from an EMBL/GenBank/DDBJ whole genome shotgun (WGS) entry which is preliminary data.</text>
</comment>
<accession>A0A506UKK0</accession>
<evidence type="ECO:0000313" key="1">
    <source>
        <dbReference type="EMBL" id="TPW33840.1"/>
    </source>
</evidence>
<evidence type="ECO:0000313" key="2">
    <source>
        <dbReference type="Proteomes" id="UP000315037"/>
    </source>
</evidence>